<protein>
    <submittedName>
        <fullName evidence="10">DNA repair protein rhp42</fullName>
    </submittedName>
</protein>
<dbReference type="GO" id="GO:0006289">
    <property type="term" value="P:nucleotide-excision repair"/>
    <property type="evidence" value="ECO:0007669"/>
    <property type="project" value="InterPro"/>
</dbReference>
<gene>
    <name evidence="10" type="primary">rhp42</name>
    <name evidence="10" type="ORF">LOC62_01G000390</name>
</gene>
<dbReference type="Gene3D" id="3.30.60.290">
    <property type="entry name" value="Rad4, beta-hairpin domain BHD2"/>
    <property type="match status" value="1"/>
</dbReference>
<feature type="domain" description="Rad4 beta-hairpin" evidence="9">
    <location>
        <begin position="678"/>
        <end position="752"/>
    </location>
</feature>
<feature type="compositionally biased region" description="Low complexity" evidence="6">
    <location>
        <begin position="890"/>
        <end position="909"/>
    </location>
</feature>
<feature type="compositionally biased region" description="Basic and acidic residues" evidence="6">
    <location>
        <begin position="407"/>
        <end position="416"/>
    </location>
</feature>
<dbReference type="Gene3D" id="3.30.70.2460">
    <property type="entry name" value="Rad4, beta-hairpin domain BHD3"/>
    <property type="match status" value="1"/>
</dbReference>
<evidence type="ECO:0000259" key="7">
    <source>
        <dbReference type="SMART" id="SM01030"/>
    </source>
</evidence>
<feature type="region of interest" description="Disordered" evidence="6">
    <location>
        <begin position="796"/>
        <end position="819"/>
    </location>
</feature>
<feature type="compositionally biased region" description="Basic residues" evidence="6">
    <location>
        <begin position="257"/>
        <end position="270"/>
    </location>
</feature>
<dbReference type="InterPro" id="IPR018328">
    <property type="entry name" value="Rad4_beta-hairpin_dom3"/>
</dbReference>
<feature type="region of interest" description="Disordered" evidence="6">
    <location>
        <begin position="1"/>
        <end position="74"/>
    </location>
</feature>
<dbReference type="GO" id="GO:0000111">
    <property type="term" value="C:nucleotide-excision repair factor 2 complex"/>
    <property type="evidence" value="ECO:0007669"/>
    <property type="project" value="TreeGrafter"/>
</dbReference>
<feature type="compositionally biased region" description="Acidic residues" evidence="6">
    <location>
        <begin position="38"/>
        <end position="49"/>
    </location>
</feature>
<feature type="compositionally biased region" description="Acidic residues" evidence="6">
    <location>
        <begin position="848"/>
        <end position="861"/>
    </location>
</feature>
<feature type="compositionally biased region" description="Polar residues" evidence="6">
    <location>
        <begin position="56"/>
        <end position="74"/>
    </location>
</feature>
<feature type="domain" description="Rad4 beta-hairpin" evidence="7">
    <location>
        <begin position="556"/>
        <end position="606"/>
    </location>
</feature>
<feature type="compositionally biased region" description="Basic residues" evidence="6">
    <location>
        <begin position="394"/>
        <end position="406"/>
    </location>
</feature>
<dbReference type="InterPro" id="IPR018327">
    <property type="entry name" value="BHD_2"/>
</dbReference>
<comment type="similarity">
    <text evidence="2">Belongs to the XPC family.</text>
</comment>
<accession>A0AAF0Y0A9</accession>
<keyword evidence="4" id="KW-0234">DNA repair</keyword>
<evidence type="ECO:0000259" key="8">
    <source>
        <dbReference type="SMART" id="SM01031"/>
    </source>
</evidence>
<dbReference type="InterPro" id="IPR018326">
    <property type="entry name" value="Rad4_beta-hairpin_dom1"/>
</dbReference>
<reference evidence="10" key="1">
    <citation type="submission" date="2023-10" db="EMBL/GenBank/DDBJ databases">
        <authorList>
            <person name="Noh H."/>
        </authorList>
    </citation>
    <scope>NUCLEOTIDE SEQUENCE</scope>
    <source>
        <strain evidence="10">DUCC4014</strain>
    </source>
</reference>
<feature type="domain" description="Rad4 beta-hairpin" evidence="8">
    <location>
        <begin position="608"/>
        <end position="671"/>
    </location>
</feature>
<dbReference type="EMBL" id="CP086714">
    <property type="protein sequence ID" value="WOO76772.1"/>
    <property type="molecule type" value="Genomic_DNA"/>
</dbReference>
<dbReference type="Pfam" id="PF10405">
    <property type="entry name" value="BHD_3"/>
    <property type="match status" value="1"/>
</dbReference>
<dbReference type="Gene3D" id="3.90.260.10">
    <property type="entry name" value="Transglutaminase-like"/>
    <property type="match status" value="1"/>
</dbReference>
<dbReference type="GO" id="GO:0003697">
    <property type="term" value="F:single-stranded DNA binding"/>
    <property type="evidence" value="ECO:0007669"/>
    <property type="project" value="TreeGrafter"/>
</dbReference>
<dbReference type="SMART" id="SM01032">
    <property type="entry name" value="BHD_3"/>
    <property type="match status" value="1"/>
</dbReference>
<keyword evidence="11" id="KW-1185">Reference proteome</keyword>
<keyword evidence="5" id="KW-0539">Nucleus</keyword>
<feature type="compositionally biased region" description="Basic and acidic residues" evidence="6">
    <location>
        <begin position="1"/>
        <end position="20"/>
    </location>
</feature>
<dbReference type="SUPFAM" id="SSF54001">
    <property type="entry name" value="Cysteine proteinases"/>
    <property type="match status" value="1"/>
</dbReference>
<dbReference type="InterPro" id="IPR036985">
    <property type="entry name" value="Transglutaminase-like_sf"/>
</dbReference>
<dbReference type="SMART" id="SM01030">
    <property type="entry name" value="BHD_1"/>
    <property type="match status" value="1"/>
</dbReference>
<evidence type="ECO:0000256" key="4">
    <source>
        <dbReference type="ARBA" id="ARBA00023204"/>
    </source>
</evidence>
<feature type="compositionally biased region" description="Basic and acidic residues" evidence="6">
    <location>
        <begin position="961"/>
        <end position="975"/>
    </location>
</feature>
<evidence type="ECO:0000256" key="5">
    <source>
        <dbReference type="ARBA" id="ARBA00023242"/>
    </source>
</evidence>
<feature type="region of interest" description="Disordered" evidence="6">
    <location>
        <begin position="842"/>
        <end position="988"/>
    </location>
</feature>
<dbReference type="InterPro" id="IPR038765">
    <property type="entry name" value="Papain-like_cys_pep_sf"/>
</dbReference>
<name>A0AAF0Y0A9_9TREE</name>
<dbReference type="InterPro" id="IPR018325">
    <property type="entry name" value="Rad4/PNGase_transGLS-fold"/>
</dbReference>
<dbReference type="GeneID" id="87803649"/>
<dbReference type="Pfam" id="PF03835">
    <property type="entry name" value="Rad4"/>
    <property type="match status" value="1"/>
</dbReference>
<organism evidence="10 11">
    <name type="scientific">Vanrija pseudolonga</name>
    <dbReference type="NCBI Taxonomy" id="143232"/>
    <lineage>
        <taxon>Eukaryota</taxon>
        <taxon>Fungi</taxon>
        <taxon>Dikarya</taxon>
        <taxon>Basidiomycota</taxon>
        <taxon>Agaricomycotina</taxon>
        <taxon>Tremellomycetes</taxon>
        <taxon>Trichosporonales</taxon>
        <taxon>Trichosporonaceae</taxon>
        <taxon>Vanrija</taxon>
    </lineage>
</organism>
<dbReference type="InterPro" id="IPR004583">
    <property type="entry name" value="DNA_repair_Rad4"/>
</dbReference>
<dbReference type="PANTHER" id="PTHR12135:SF0">
    <property type="entry name" value="DNA REPAIR PROTEIN COMPLEMENTING XP-C CELLS"/>
    <property type="match status" value="1"/>
</dbReference>
<evidence type="ECO:0000313" key="10">
    <source>
        <dbReference type="EMBL" id="WOO76772.1"/>
    </source>
</evidence>
<proteinExistence type="inferred from homology"/>
<dbReference type="GO" id="GO:0003684">
    <property type="term" value="F:damaged DNA binding"/>
    <property type="evidence" value="ECO:0007669"/>
    <property type="project" value="InterPro"/>
</dbReference>
<dbReference type="PANTHER" id="PTHR12135">
    <property type="entry name" value="DNA REPAIR PROTEIN XP-C / RAD4"/>
    <property type="match status" value="1"/>
</dbReference>
<dbReference type="AlphaFoldDB" id="A0AAF0Y0A9"/>
<sequence length="988" mass="109698">MVGGTRRPEPRRLSKAEKGKGKATAIEVPDSPIMIQDSSDEEEEDEFEEVAIPSHVGSSSMAGTPLSASTPNNYDVESANEASLADVDIGHGYLDDDDEEPEEERVIQVVIGGETEEQKAKRIALALRKKPLTAKDRAIRLQIHKLHVVTLLASAKIRNQWASNALLKARLLSLLPHPLQAAFVIPPKRFPDRAQRSRLFLDALQSLVTWWSQVFFDVSDPALGMQTRTWDFVQEIVDRLPRLQKADFQSGSLLSSRPKKKSSSPKKAKGKGKEKAGDDDIMDLLEDEIPDERLRSVNSVMKKALQQEGSRDMSALLFVSLARACGLGARLVVSLQPVPWRAEKAPPKKKPRAGAGSGAKGLHSRQGMGPDPESEDEDEFEEVPIPGVDDKPGKLPKKNRVRGAGHRLKDPADVFRLRQPRPAPQRLGSKPKPKPKPTDLSAYPPVFWAEVFSRSDQRWIPVDPLSGVIRKKAPFEPSNDNGPVRMIYVVGFEEDGYARDVTLRYAKNFGAKTSKLRPPPQKDGTDWWAQFSSHLQRPVRLNRDDLEDAELEMSQVSEGMPLHMTGFKDHPIYVLERHLKREEVILPKREIGRFKGEPVYRRKNVLACRTADNWMRIGRTVKIGQDPLKWVKQRAVTIQKRRAQELAMQEQGEPVQQGLYAEYQTELYYPPPIKDGIMPQNAFGNIDLYVPTMLPAGAAHLPFKGIAKVAKQMGVSYAEAVTSFEFKSQRAVPVITGIVVAEEKEAAVLDAYYKSTAAADERAKIRKEELALKRWAKLVNGLRVRIRLRAEYGTGEELHNQQHNPMGDAQPSRNGPDKKTAASIIALSNNQNTEAWVDRFKARTPSPEPDEEAEPVPEPVEEPPAPPTRASRRNGTTTAAPIKIKLNVPLAALPKATPKAAAKSTAKAKASGRPKRASRGKRARDDDDSEAQSSEGSDATPRRVPAPAPAASTRSLRSRAPKSEQQQRDEAERRAAVRAALASDEEEY</sequence>
<dbReference type="Proteomes" id="UP000827549">
    <property type="component" value="Chromosome 1"/>
</dbReference>
<dbReference type="InterPro" id="IPR042488">
    <property type="entry name" value="Rad4_BHD3_sf"/>
</dbReference>
<evidence type="ECO:0000256" key="6">
    <source>
        <dbReference type="SAM" id="MobiDB-lite"/>
    </source>
</evidence>
<dbReference type="GO" id="GO:0005737">
    <property type="term" value="C:cytoplasm"/>
    <property type="evidence" value="ECO:0007669"/>
    <property type="project" value="TreeGrafter"/>
</dbReference>
<dbReference type="GO" id="GO:0006298">
    <property type="term" value="P:mismatch repair"/>
    <property type="evidence" value="ECO:0007669"/>
    <property type="project" value="TreeGrafter"/>
</dbReference>
<evidence type="ECO:0000256" key="3">
    <source>
        <dbReference type="ARBA" id="ARBA00022763"/>
    </source>
</evidence>
<evidence type="ECO:0000259" key="9">
    <source>
        <dbReference type="SMART" id="SM01032"/>
    </source>
</evidence>
<feature type="compositionally biased region" description="Acidic residues" evidence="6">
    <location>
        <begin position="372"/>
        <end position="382"/>
    </location>
</feature>
<dbReference type="SMART" id="SM01031">
    <property type="entry name" value="BHD_2"/>
    <property type="match status" value="1"/>
</dbReference>
<feature type="compositionally biased region" description="Basic residues" evidence="6">
    <location>
        <begin position="910"/>
        <end position="922"/>
    </location>
</feature>
<evidence type="ECO:0000256" key="2">
    <source>
        <dbReference type="ARBA" id="ARBA00009525"/>
    </source>
</evidence>
<dbReference type="Pfam" id="PF10403">
    <property type="entry name" value="BHD_1"/>
    <property type="match status" value="1"/>
</dbReference>
<feature type="region of interest" description="Disordered" evidence="6">
    <location>
        <begin position="343"/>
        <end position="440"/>
    </location>
</feature>
<dbReference type="Pfam" id="PF10404">
    <property type="entry name" value="BHD_2"/>
    <property type="match status" value="1"/>
</dbReference>
<dbReference type="RefSeq" id="XP_062622804.1">
    <property type="nucleotide sequence ID" value="XM_062766820.1"/>
</dbReference>
<feature type="compositionally biased region" description="Low complexity" evidence="6">
    <location>
        <begin position="942"/>
        <end position="955"/>
    </location>
</feature>
<dbReference type="Gene3D" id="2.20.20.110">
    <property type="entry name" value="Rad4, beta-hairpin domain BHD1"/>
    <property type="match status" value="1"/>
</dbReference>
<keyword evidence="3" id="KW-0227">DNA damage</keyword>
<evidence type="ECO:0000313" key="11">
    <source>
        <dbReference type="Proteomes" id="UP000827549"/>
    </source>
</evidence>
<comment type="subcellular location">
    <subcellularLocation>
        <location evidence="1">Nucleus</location>
    </subcellularLocation>
</comment>
<dbReference type="FunFam" id="3.30.70.2460:FF:000001">
    <property type="entry name" value="DNA repair protein Rad4 family"/>
    <property type="match status" value="1"/>
</dbReference>
<feature type="region of interest" description="Disordered" evidence="6">
    <location>
        <begin position="251"/>
        <end position="281"/>
    </location>
</feature>
<dbReference type="GO" id="GO:0071942">
    <property type="term" value="C:XPC complex"/>
    <property type="evidence" value="ECO:0007669"/>
    <property type="project" value="TreeGrafter"/>
</dbReference>
<evidence type="ECO:0000256" key="1">
    <source>
        <dbReference type="ARBA" id="ARBA00004123"/>
    </source>
</evidence>